<protein>
    <recommendedName>
        <fullName evidence="6">Thioredoxin</fullName>
    </recommendedName>
</protein>
<dbReference type="Pfam" id="PF00085">
    <property type="entry name" value="Thioredoxin"/>
    <property type="match status" value="1"/>
</dbReference>
<comment type="similarity">
    <text evidence="1">Belongs to the thioredoxin family.</text>
</comment>
<evidence type="ECO:0000313" key="8">
    <source>
        <dbReference type="EMBL" id="MEE2526487.1"/>
    </source>
</evidence>
<evidence type="ECO:0000313" key="9">
    <source>
        <dbReference type="Proteomes" id="UP001354971"/>
    </source>
</evidence>
<accession>A0ABU7LRE9</accession>
<evidence type="ECO:0000256" key="2">
    <source>
        <dbReference type="ARBA" id="ARBA00022448"/>
    </source>
</evidence>
<feature type="domain" description="Thioredoxin" evidence="7">
    <location>
        <begin position="9"/>
        <end position="130"/>
    </location>
</feature>
<organism evidence="8 9">
    <name type="scientific">Hyphobacterium lacteum</name>
    <dbReference type="NCBI Taxonomy" id="3116575"/>
    <lineage>
        <taxon>Bacteria</taxon>
        <taxon>Pseudomonadati</taxon>
        <taxon>Pseudomonadota</taxon>
        <taxon>Alphaproteobacteria</taxon>
        <taxon>Maricaulales</taxon>
        <taxon>Maricaulaceae</taxon>
        <taxon>Hyphobacterium</taxon>
    </lineage>
</organism>
<dbReference type="SUPFAM" id="SSF52833">
    <property type="entry name" value="Thioredoxin-like"/>
    <property type="match status" value="1"/>
</dbReference>
<dbReference type="Pfam" id="PF14559">
    <property type="entry name" value="TPR_19"/>
    <property type="match status" value="1"/>
</dbReference>
<dbReference type="RefSeq" id="WP_330199151.1">
    <property type="nucleotide sequence ID" value="NZ_JAZDRP010000005.1"/>
</dbReference>
<evidence type="ECO:0000256" key="3">
    <source>
        <dbReference type="ARBA" id="ARBA00022982"/>
    </source>
</evidence>
<dbReference type="InterPro" id="IPR017937">
    <property type="entry name" value="Thioredoxin_CS"/>
</dbReference>
<dbReference type="PANTHER" id="PTHR45663">
    <property type="entry name" value="GEO12009P1"/>
    <property type="match status" value="1"/>
</dbReference>
<evidence type="ECO:0000256" key="1">
    <source>
        <dbReference type="ARBA" id="ARBA00008987"/>
    </source>
</evidence>
<dbReference type="Proteomes" id="UP001354971">
    <property type="component" value="Unassembled WGS sequence"/>
</dbReference>
<keyword evidence="3" id="KW-0249">Electron transport</keyword>
<evidence type="ECO:0000256" key="6">
    <source>
        <dbReference type="NCBIfam" id="TIGR01068"/>
    </source>
</evidence>
<dbReference type="NCBIfam" id="TIGR01068">
    <property type="entry name" value="thioredoxin"/>
    <property type="match status" value="1"/>
</dbReference>
<dbReference type="PROSITE" id="PS51352">
    <property type="entry name" value="THIOREDOXIN_2"/>
    <property type="match status" value="1"/>
</dbReference>
<dbReference type="Pfam" id="PF14561">
    <property type="entry name" value="TPR_20"/>
    <property type="match status" value="1"/>
</dbReference>
<keyword evidence="2" id="KW-0813">Transport</keyword>
<keyword evidence="9" id="KW-1185">Reference proteome</keyword>
<keyword evidence="4" id="KW-1015">Disulfide bond</keyword>
<dbReference type="Gene3D" id="1.25.40.10">
    <property type="entry name" value="Tetratricopeptide repeat domain"/>
    <property type="match status" value="2"/>
</dbReference>
<sequence length="310" mass="32786">MSEFFTTDPNAQPSAPQGATADLVKDGTDQSFMADVIEPSKDVPVIVDFWAPWCGPCRQLGPVIEHAVNKAGGKVRLVKVNIDENPGVAQQLRVQSIPAVFAFKGGQPVDGFMGALPESQINDFIKRLTGDGPDAAEIAAILKRAEESLNSGDLGGAAQDFSLAAQSDPENPAPIAGMARVFIASGEPDKAREVLQHIPEDKMDDASVQAVLTALKLNEEAGDAGEAGELEAKVAANPDDFDARFELANALVGKGDLQGASDQLFAILEVDQDWEEGKAKARLLEIFEAAGFASDVAKSGRRRLSAMLFA</sequence>
<dbReference type="InterPro" id="IPR011990">
    <property type="entry name" value="TPR-like_helical_dom_sf"/>
</dbReference>
<dbReference type="EMBL" id="JAZDRP010000005">
    <property type="protein sequence ID" value="MEE2526487.1"/>
    <property type="molecule type" value="Genomic_DNA"/>
</dbReference>
<reference evidence="8 9" key="1">
    <citation type="submission" date="2024-01" db="EMBL/GenBank/DDBJ databases">
        <title>Hyphobacterium bacterium isolated from marine sediment.</title>
        <authorList>
            <person name="Zhao S."/>
        </authorList>
    </citation>
    <scope>NUCLEOTIDE SEQUENCE [LARGE SCALE GENOMIC DNA]</scope>
    <source>
        <strain evidence="9">HN65</strain>
    </source>
</reference>
<dbReference type="InterPro" id="IPR005746">
    <property type="entry name" value="Thioredoxin"/>
</dbReference>
<keyword evidence="5" id="KW-0676">Redox-active center</keyword>
<dbReference type="SUPFAM" id="SSF48452">
    <property type="entry name" value="TPR-like"/>
    <property type="match status" value="1"/>
</dbReference>
<dbReference type="PROSITE" id="PS00194">
    <property type="entry name" value="THIOREDOXIN_1"/>
    <property type="match status" value="1"/>
</dbReference>
<gene>
    <name evidence="8" type="primary">trxA</name>
    <name evidence="8" type="ORF">V0U79_08920</name>
</gene>
<dbReference type="Gene3D" id="3.40.30.10">
    <property type="entry name" value="Glutaredoxin"/>
    <property type="match status" value="1"/>
</dbReference>
<name>A0ABU7LRE9_9PROT</name>
<comment type="caution">
    <text evidence="8">The sequence shown here is derived from an EMBL/GenBank/DDBJ whole genome shotgun (WGS) entry which is preliminary data.</text>
</comment>
<dbReference type="CDD" id="cd02947">
    <property type="entry name" value="TRX_family"/>
    <property type="match status" value="1"/>
</dbReference>
<dbReference type="InterPro" id="IPR036249">
    <property type="entry name" value="Thioredoxin-like_sf"/>
</dbReference>
<evidence type="ECO:0000256" key="5">
    <source>
        <dbReference type="ARBA" id="ARBA00023284"/>
    </source>
</evidence>
<dbReference type="PRINTS" id="PR00421">
    <property type="entry name" value="THIOREDOXIN"/>
</dbReference>
<evidence type="ECO:0000259" key="7">
    <source>
        <dbReference type="PROSITE" id="PS51352"/>
    </source>
</evidence>
<evidence type="ECO:0000256" key="4">
    <source>
        <dbReference type="ARBA" id="ARBA00023157"/>
    </source>
</evidence>
<proteinExistence type="inferred from homology"/>
<dbReference type="PANTHER" id="PTHR45663:SF11">
    <property type="entry name" value="GEO12009P1"/>
    <property type="match status" value="1"/>
</dbReference>
<dbReference type="InterPro" id="IPR013766">
    <property type="entry name" value="Thioredoxin_domain"/>
</dbReference>